<dbReference type="EMBL" id="JAAONZ010000023">
    <property type="protein sequence ID" value="NHO68057.1"/>
    <property type="molecule type" value="Genomic_DNA"/>
</dbReference>
<comment type="function">
    <text evidence="10">Plays a role in peptidoglycan recycling by cleaving the terminal beta-1,4-linked N-acetylglucosamine (GlcNAc) from peptide-linked peptidoglycan fragments, giving rise to free GlcNAc, anhydro-N-acetylmuramic acid and anhydro-N-acetylmuramic acid-linked peptides.</text>
</comment>
<evidence type="ECO:0000313" key="13">
    <source>
        <dbReference type="Proteomes" id="UP000787472"/>
    </source>
</evidence>
<dbReference type="Pfam" id="PF00933">
    <property type="entry name" value="Glyco_hydro_3"/>
    <property type="match status" value="1"/>
</dbReference>
<evidence type="ECO:0000256" key="8">
    <source>
        <dbReference type="ARBA" id="ARBA00023306"/>
    </source>
</evidence>
<dbReference type="GO" id="GO:0008360">
    <property type="term" value="P:regulation of cell shape"/>
    <property type="evidence" value="ECO:0007669"/>
    <property type="project" value="UniProtKB-KW"/>
</dbReference>
<organism evidence="12 13">
    <name type="scientific">Pseudomaricurvus hydrocarbonicus</name>
    <dbReference type="NCBI Taxonomy" id="1470433"/>
    <lineage>
        <taxon>Bacteria</taxon>
        <taxon>Pseudomonadati</taxon>
        <taxon>Pseudomonadota</taxon>
        <taxon>Gammaproteobacteria</taxon>
        <taxon>Cellvibrionales</taxon>
        <taxon>Cellvibrionaceae</taxon>
        <taxon>Pseudomaricurvus</taxon>
    </lineage>
</organism>
<comment type="pathway">
    <text evidence="10">Cell wall biogenesis; peptidoglycan recycling.</text>
</comment>
<comment type="subcellular location">
    <subcellularLocation>
        <location evidence="10">Cytoplasm</location>
    </subcellularLocation>
</comment>
<accession>A0A9E5T4J5</accession>
<keyword evidence="3 10" id="KW-0132">Cell division</keyword>
<dbReference type="AlphaFoldDB" id="A0A9E5T4J5"/>
<evidence type="ECO:0000256" key="10">
    <source>
        <dbReference type="HAMAP-Rule" id="MF_00364"/>
    </source>
</evidence>
<dbReference type="InterPro" id="IPR019800">
    <property type="entry name" value="Glyco_hydro_3_AS"/>
</dbReference>
<dbReference type="GO" id="GO:0071555">
    <property type="term" value="P:cell wall organization"/>
    <property type="evidence" value="ECO:0007669"/>
    <property type="project" value="UniProtKB-KW"/>
</dbReference>
<dbReference type="PANTHER" id="PTHR30480:SF13">
    <property type="entry name" value="BETA-HEXOSAMINIDASE"/>
    <property type="match status" value="1"/>
</dbReference>
<feature type="binding site" evidence="10">
    <location>
        <position position="71"/>
    </location>
    <ligand>
        <name>substrate</name>
    </ligand>
</feature>
<dbReference type="InterPro" id="IPR050226">
    <property type="entry name" value="NagZ_Beta-hexosaminidase"/>
</dbReference>
<keyword evidence="2 10" id="KW-0963">Cytoplasm</keyword>
<evidence type="ECO:0000259" key="11">
    <source>
        <dbReference type="Pfam" id="PF00933"/>
    </source>
</evidence>
<dbReference type="GO" id="GO:0005737">
    <property type="term" value="C:cytoplasm"/>
    <property type="evidence" value="ECO:0007669"/>
    <property type="project" value="UniProtKB-SubCell"/>
</dbReference>
<feature type="active site" description="Proton donor/acceptor" evidence="10">
    <location>
        <position position="180"/>
    </location>
</feature>
<keyword evidence="8 10" id="KW-0131">Cell cycle</keyword>
<dbReference type="InterPro" id="IPR017853">
    <property type="entry name" value="GH"/>
</dbReference>
<comment type="catalytic activity">
    <reaction evidence="1 10">
        <text>Hydrolysis of terminal non-reducing N-acetyl-D-hexosamine residues in N-acetyl-beta-D-hexosaminides.</text>
        <dbReference type="EC" id="3.2.1.52"/>
    </reaction>
</comment>
<evidence type="ECO:0000313" key="12">
    <source>
        <dbReference type="EMBL" id="NHO68057.1"/>
    </source>
</evidence>
<feature type="binding site" evidence="10">
    <location>
        <position position="63"/>
    </location>
    <ligand>
        <name>substrate</name>
    </ligand>
</feature>
<dbReference type="Proteomes" id="UP000787472">
    <property type="component" value="Unassembled WGS sequence"/>
</dbReference>
<evidence type="ECO:0000256" key="5">
    <source>
        <dbReference type="ARBA" id="ARBA00022960"/>
    </source>
</evidence>
<comment type="similarity">
    <text evidence="10">Belongs to the glycosyl hydrolase 3 family. NagZ subfamily.</text>
</comment>
<dbReference type="GO" id="GO:0009252">
    <property type="term" value="P:peptidoglycan biosynthetic process"/>
    <property type="evidence" value="ECO:0007669"/>
    <property type="project" value="UniProtKB-KW"/>
</dbReference>
<evidence type="ECO:0000256" key="1">
    <source>
        <dbReference type="ARBA" id="ARBA00001231"/>
    </source>
</evidence>
<feature type="domain" description="Glycoside hydrolase family 3 N-terminal" evidence="11">
    <location>
        <begin position="15"/>
        <end position="295"/>
    </location>
</feature>
<feature type="binding site" evidence="10">
    <location>
        <position position="137"/>
    </location>
    <ligand>
        <name>substrate</name>
    </ligand>
</feature>
<proteinExistence type="inferred from homology"/>
<evidence type="ECO:0000256" key="6">
    <source>
        <dbReference type="ARBA" id="ARBA00022984"/>
    </source>
</evidence>
<keyword evidence="4 10" id="KW-0378">Hydrolase</keyword>
<evidence type="ECO:0000256" key="2">
    <source>
        <dbReference type="ARBA" id="ARBA00022490"/>
    </source>
</evidence>
<evidence type="ECO:0000256" key="7">
    <source>
        <dbReference type="ARBA" id="ARBA00023295"/>
    </source>
</evidence>
<evidence type="ECO:0000256" key="3">
    <source>
        <dbReference type="ARBA" id="ARBA00022618"/>
    </source>
</evidence>
<feature type="active site" description="Nucleophile" evidence="10">
    <location>
        <position position="251"/>
    </location>
</feature>
<dbReference type="InterPro" id="IPR036962">
    <property type="entry name" value="Glyco_hydro_3_N_sf"/>
</dbReference>
<dbReference type="GO" id="GO:0009254">
    <property type="term" value="P:peptidoglycan turnover"/>
    <property type="evidence" value="ECO:0007669"/>
    <property type="project" value="UniProtKB-UniRule"/>
</dbReference>
<dbReference type="InterPro" id="IPR022956">
    <property type="entry name" value="Beta_hexosaminidase_bac"/>
</dbReference>
<keyword evidence="9 10" id="KW-0961">Cell wall biogenesis/degradation</keyword>
<dbReference type="SUPFAM" id="SSF51445">
    <property type="entry name" value="(Trans)glycosidases"/>
    <property type="match status" value="1"/>
</dbReference>
<dbReference type="PROSITE" id="PS00775">
    <property type="entry name" value="GLYCOSYL_HYDROL_F3"/>
    <property type="match status" value="1"/>
</dbReference>
<keyword evidence="7 10" id="KW-0326">Glycosidase</keyword>
<dbReference type="Gene3D" id="3.20.20.300">
    <property type="entry name" value="Glycoside hydrolase, family 3, N-terminal domain"/>
    <property type="match status" value="1"/>
</dbReference>
<dbReference type="NCBIfam" id="NF003740">
    <property type="entry name" value="PRK05337.1"/>
    <property type="match status" value="1"/>
</dbReference>
<comment type="caution">
    <text evidence="12">The sequence shown here is derived from an EMBL/GenBank/DDBJ whole genome shotgun (WGS) entry which is preliminary data.</text>
</comment>
<dbReference type="RefSeq" id="WP_167191684.1">
    <property type="nucleotide sequence ID" value="NZ_JAAONZ010000023.1"/>
</dbReference>
<keyword evidence="5 10" id="KW-0133">Cell shape</keyword>
<sequence>MTLGPVVLDLLGPTLTAEEEELLLHPAVGGVILFARNIHSYSQLETLVASIRGIRPELLICVDQEGGRVQRCRDGFTRIPPMQQFDHLYQSEPEAALSLARECGWVLASEVLAIGMDCSFAPVLDVDDEFCSVIGDRAFSADPDRVSLLAEAFVKGAREAGMAVTGKHYPGHGSVRGDSHLELPVDHRSLEEIQAKDLKPFVALGDELDAVMPAHILFPQVDKDLAVGFSPVWLKGILRDQLGYKGVVFSDDLTMAGATQMGTYPERAESALRAGCDMVLVCNNREGAEAVLKALSTDLYFAGAGDRQSMRAHKTVSRAELEASPRWREAVTRLTALLPVASDMGRDPTSPGAVKA</sequence>
<dbReference type="PANTHER" id="PTHR30480">
    <property type="entry name" value="BETA-HEXOSAMINIDASE-RELATED"/>
    <property type="match status" value="1"/>
</dbReference>
<reference evidence="12" key="1">
    <citation type="submission" date="2020-03" db="EMBL/GenBank/DDBJ databases">
        <authorList>
            <person name="Guo F."/>
        </authorList>
    </citation>
    <scope>NUCLEOTIDE SEQUENCE</scope>
    <source>
        <strain evidence="12">JCM 30134</strain>
    </source>
</reference>
<protein>
    <recommendedName>
        <fullName evidence="10">Beta-hexosaminidase</fullName>
        <ecNumber evidence="10">3.2.1.52</ecNumber>
    </recommendedName>
    <alternativeName>
        <fullName evidence="10">Beta-N-acetylhexosaminidase</fullName>
    </alternativeName>
    <alternativeName>
        <fullName evidence="10">N-acetyl-beta-glucosaminidase</fullName>
    </alternativeName>
</protein>
<gene>
    <name evidence="10 12" type="primary">nagZ</name>
    <name evidence="12" type="ORF">G8770_21120</name>
</gene>
<dbReference type="InterPro" id="IPR001764">
    <property type="entry name" value="Glyco_hydro_3_N"/>
</dbReference>
<feature type="binding site" evidence="10">
    <location>
        <begin position="167"/>
        <end position="168"/>
    </location>
    <ligand>
        <name>substrate</name>
    </ligand>
</feature>
<feature type="site" description="Important for catalytic activity" evidence="10">
    <location>
        <position position="178"/>
    </location>
</feature>
<dbReference type="GO" id="GO:0005975">
    <property type="term" value="P:carbohydrate metabolic process"/>
    <property type="evidence" value="ECO:0007669"/>
    <property type="project" value="InterPro"/>
</dbReference>
<dbReference type="EC" id="3.2.1.52" evidence="10"/>
<dbReference type="GO" id="GO:0051301">
    <property type="term" value="P:cell division"/>
    <property type="evidence" value="ECO:0007669"/>
    <property type="project" value="UniProtKB-KW"/>
</dbReference>
<evidence type="ECO:0000256" key="4">
    <source>
        <dbReference type="ARBA" id="ARBA00022801"/>
    </source>
</evidence>
<dbReference type="HAMAP" id="MF_00364">
    <property type="entry name" value="NagZ"/>
    <property type="match status" value="1"/>
</dbReference>
<keyword evidence="6 10" id="KW-0573">Peptidoglycan synthesis</keyword>
<evidence type="ECO:0000256" key="9">
    <source>
        <dbReference type="ARBA" id="ARBA00023316"/>
    </source>
</evidence>
<name>A0A9E5T4J5_9GAMM</name>
<dbReference type="GO" id="GO:0004563">
    <property type="term" value="F:beta-N-acetylhexosaminidase activity"/>
    <property type="evidence" value="ECO:0007669"/>
    <property type="project" value="UniProtKB-UniRule"/>
</dbReference>
<keyword evidence="13" id="KW-1185">Reference proteome</keyword>